<dbReference type="PANTHER" id="PTHR12001">
    <property type="entry name" value="GERANYLGERANYL PYROPHOSPHATE SYNTHASE"/>
    <property type="match status" value="1"/>
</dbReference>
<accession>A0A2H3B8J3</accession>
<dbReference type="InterPro" id="IPR008949">
    <property type="entry name" value="Isoprenoid_synthase_dom_sf"/>
</dbReference>
<proteinExistence type="inferred from homology"/>
<dbReference type="PROSITE" id="PS00444">
    <property type="entry name" value="POLYPRENYL_SYNTHASE_2"/>
    <property type="match status" value="1"/>
</dbReference>
<keyword evidence="6" id="KW-0414">Isoprene biosynthesis</keyword>
<dbReference type="GO" id="GO:1990234">
    <property type="term" value="C:transferase complex"/>
    <property type="evidence" value="ECO:0007669"/>
    <property type="project" value="TreeGrafter"/>
</dbReference>
<evidence type="ECO:0000256" key="1">
    <source>
        <dbReference type="ARBA" id="ARBA00001946"/>
    </source>
</evidence>
<evidence type="ECO:0000256" key="11">
    <source>
        <dbReference type="RuleBase" id="RU004466"/>
    </source>
</evidence>
<keyword evidence="5" id="KW-0460">Magnesium</keyword>
<evidence type="ECO:0000256" key="12">
    <source>
        <dbReference type="SAM" id="MobiDB-lite"/>
    </source>
</evidence>
<dbReference type="InterPro" id="IPR000092">
    <property type="entry name" value="Polyprenyl_synt"/>
</dbReference>
<dbReference type="GO" id="GO:0006744">
    <property type="term" value="P:ubiquinone biosynthetic process"/>
    <property type="evidence" value="ECO:0007669"/>
    <property type="project" value="TreeGrafter"/>
</dbReference>
<evidence type="ECO:0000313" key="13">
    <source>
        <dbReference type="EMBL" id="PBK67209.1"/>
    </source>
</evidence>
<dbReference type="GO" id="GO:0046872">
    <property type="term" value="F:metal ion binding"/>
    <property type="evidence" value="ECO:0007669"/>
    <property type="project" value="UniProtKB-KW"/>
</dbReference>
<dbReference type="Proteomes" id="UP000218334">
    <property type="component" value="Unassembled WGS sequence"/>
</dbReference>
<dbReference type="InterPro" id="IPR033749">
    <property type="entry name" value="Polyprenyl_synt_CS"/>
</dbReference>
<keyword evidence="3 11" id="KW-0808">Transferase</keyword>
<dbReference type="SUPFAM" id="SSF48576">
    <property type="entry name" value="Terpenoid synthases"/>
    <property type="match status" value="1"/>
</dbReference>
<evidence type="ECO:0000256" key="10">
    <source>
        <dbReference type="ARBA" id="ARBA00032873"/>
    </source>
</evidence>
<dbReference type="GO" id="GO:0008299">
    <property type="term" value="P:isoprenoid biosynthetic process"/>
    <property type="evidence" value="ECO:0007669"/>
    <property type="project" value="UniProtKB-KW"/>
</dbReference>
<evidence type="ECO:0000256" key="9">
    <source>
        <dbReference type="ARBA" id="ARBA00032448"/>
    </source>
</evidence>
<organism evidence="13 14">
    <name type="scientific">Armillaria solidipes</name>
    <dbReference type="NCBI Taxonomy" id="1076256"/>
    <lineage>
        <taxon>Eukaryota</taxon>
        <taxon>Fungi</taxon>
        <taxon>Dikarya</taxon>
        <taxon>Basidiomycota</taxon>
        <taxon>Agaricomycotina</taxon>
        <taxon>Agaricomycetes</taxon>
        <taxon>Agaricomycetidae</taxon>
        <taxon>Agaricales</taxon>
        <taxon>Marasmiineae</taxon>
        <taxon>Physalacriaceae</taxon>
        <taxon>Armillaria</taxon>
    </lineage>
</organism>
<evidence type="ECO:0000256" key="2">
    <source>
        <dbReference type="ARBA" id="ARBA00006706"/>
    </source>
</evidence>
<evidence type="ECO:0000256" key="8">
    <source>
        <dbReference type="ARBA" id="ARBA00032424"/>
    </source>
</evidence>
<feature type="compositionally biased region" description="Basic and acidic residues" evidence="12">
    <location>
        <begin position="128"/>
        <end position="137"/>
    </location>
</feature>
<comment type="cofactor">
    <cofactor evidence="1">
        <name>Mg(2+)</name>
        <dbReference type="ChEBI" id="CHEBI:18420"/>
    </cofactor>
</comment>
<feature type="region of interest" description="Disordered" evidence="12">
    <location>
        <begin position="112"/>
        <end position="137"/>
    </location>
</feature>
<evidence type="ECO:0000313" key="14">
    <source>
        <dbReference type="Proteomes" id="UP000218334"/>
    </source>
</evidence>
<keyword evidence="14" id="KW-1185">Reference proteome</keyword>
<dbReference type="CDD" id="cd00685">
    <property type="entry name" value="Trans_IPPS_HT"/>
    <property type="match status" value="1"/>
</dbReference>
<protein>
    <recommendedName>
        <fullName evidence="10">(2E,6E)-farnesyl diphosphate synthase</fullName>
    </recommendedName>
    <alternativeName>
        <fullName evidence="9">Dimethylallyltranstransferase</fullName>
    </alternativeName>
    <alternativeName>
        <fullName evidence="8">Farnesyl diphosphate synthase</fullName>
    </alternativeName>
    <alternativeName>
        <fullName evidence="7">Geranyltranstransferase</fullName>
    </alternativeName>
</protein>
<evidence type="ECO:0000256" key="7">
    <source>
        <dbReference type="ARBA" id="ARBA00032380"/>
    </source>
</evidence>
<dbReference type="SFLD" id="SFLDS00005">
    <property type="entry name" value="Isoprenoid_Synthase_Type_I"/>
    <property type="match status" value="1"/>
</dbReference>
<evidence type="ECO:0000256" key="6">
    <source>
        <dbReference type="ARBA" id="ARBA00023229"/>
    </source>
</evidence>
<comment type="similarity">
    <text evidence="2 11">Belongs to the FPP/GGPP synthase family.</text>
</comment>
<dbReference type="PANTHER" id="PTHR12001:SF69">
    <property type="entry name" value="ALL TRANS-POLYPRENYL-DIPHOSPHATE SYNTHASE PDSS1"/>
    <property type="match status" value="1"/>
</dbReference>
<reference evidence="14" key="1">
    <citation type="journal article" date="2017" name="Nat. Ecol. Evol.">
        <title>Genome expansion and lineage-specific genetic innovations in the forest pathogenic fungi Armillaria.</title>
        <authorList>
            <person name="Sipos G."/>
            <person name="Prasanna A.N."/>
            <person name="Walter M.C."/>
            <person name="O'Connor E."/>
            <person name="Balint B."/>
            <person name="Krizsan K."/>
            <person name="Kiss B."/>
            <person name="Hess J."/>
            <person name="Varga T."/>
            <person name="Slot J."/>
            <person name="Riley R."/>
            <person name="Boka B."/>
            <person name="Rigling D."/>
            <person name="Barry K."/>
            <person name="Lee J."/>
            <person name="Mihaltcheva S."/>
            <person name="LaButti K."/>
            <person name="Lipzen A."/>
            <person name="Waldron R."/>
            <person name="Moloney N.M."/>
            <person name="Sperisen C."/>
            <person name="Kredics L."/>
            <person name="Vagvoelgyi C."/>
            <person name="Patrignani A."/>
            <person name="Fitzpatrick D."/>
            <person name="Nagy I."/>
            <person name="Doyle S."/>
            <person name="Anderson J.B."/>
            <person name="Grigoriev I.V."/>
            <person name="Gueldener U."/>
            <person name="Muensterkoetter M."/>
            <person name="Nagy L.G."/>
        </authorList>
    </citation>
    <scope>NUCLEOTIDE SEQUENCE [LARGE SCALE GENOMIC DNA]</scope>
    <source>
        <strain evidence="14">28-4</strain>
    </source>
</reference>
<dbReference type="PROSITE" id="PS00723">
    <property type="entry name" value="POLYPRENYL_SYNTHASE_1"/>
    <property type="match status" value="1"/>
</dbReference>
<name>A0A2H3B8J3_9AGAR</name>
<gene>
    <name evidence="13" type="ORF">ARMSODRAFT_989104</name>
</gene>
<dbReference type="STRING" id="1076256.A0A2H3B8J3"/>
<keyword evidence="4" id="KW-0479">Metal-binding</keyword>
<sequence>MAPSRARFQELKSLDAILSRAGISSYTRPDPFVLLASQLAQVRSALFDLLGSSSPALDEIAKYYFLQPSKQLRPLIILLLAQATNGLAKNWEQKHREGAHDLDSPLSRADLGIAERMDRRPPRPNAPRPDRRDDPRRLSLLHDDVIDESPLRRGAPSAPQAYGSKLAVLGGNFILGRASAALARLGDPEVVELIASIISNLVEGEILQMQEALAPANAWRVYLQKTYMKTASLMAKGARGAVVLGGCVEGEVYREVAYAYRRNLGIAFQLVDDILDYESGEATLGNPGGADLQLGLATGPALFAWEEHPQIGPLIERKFNQPDDSSGVERTRDLALAYAKQARNVLAPLPDSDAKGALEALTERVVKRKS</sequence>
<evidence type="ECO:0000256" key="3">
    <source>
        <dbReference type="ARBA" id="ARBA00022679"/>
    </source>
</evidence>
<dbReference type="GO" id="GO:0004659">
    <property type="term" value="F:prenyltransferase activity"/>
    <property type="evidence" value="ECO:0007669"/>
    <property type="project" value="InterPro"/>
</dbReference>
<dbReference type="AlphaFoldDB" id="A0A2H3B8J3"/>
<dbReference type="Pfam" id="PF00348">
    <property type="entry name" value="polyprenyl_synt"/>
    <property type="match status" value="1"/>
</dbReference>
<evidence type="ECO:0000256" key="5">
    <source>
        <dbReference type="ARBA" id="ARBA00022842"/>
    </source>
</evidence>
<dbReference type="EMBL" id="KZ293437">
    <property type="protein sequence ID" value="PBK67209.1"/>
    <property type="molecule type" value="Genomic_DNA"/>
</dbReference>
<dbReference type="Gene3D" id="1.10.600.10">
    <property type="entry name" value="Farnesyl Diphosphate Synthase"/>
    <property type="match status" value="1"/>
</dbReference>
<evidence type="ECO:0000256" key="4">
    <source>
        <dbReference type="ARBA" id="ARBA00022723"/>
    </source>
</evidence>